<dbReference type="SUPFAM" id="SSF56496">
    <property type="entry name" value="Fibrinogen C-terminal domain-like"/>
    <property type="match status" value="1"/>
</dbReference>
<dbReference type="InterPro" id="IPR000742">
    <property type="entry name" value="EGF"/>
</dbReference>
<protein>
    <submittedName>
        <fullName evidence="5">Ficolin-2</fullName>
    </submittedName>
</protein>
<sequence>MVRETKGKFYIQFLAPFFIILLSRGESSEVRSGLFRIKTAVRVTDSVISATTAPSFIVCASKCVNMAECSSYNFNMDSGVCELSSKMVDFENIAAYPADAVWKAGAVKDCTKKIPYPLDPCTSSPCLNNGFCSSTGCNRGFICSCSPGWTGDACDEVSGKDCAELYLNGQTTDGIYTISPIDGGSSVQVVCDMTTAGGGWTVFQRRYDGSVHFNTTIDDYRNGFGDLNTEFWLGNNNLHRLTNQADQELYIHMECFNGSVGWALYDFFKVDDQSNWYNLTLGLYSNGTADDSLSTHNYAPFTNTDLSYPAALFPCNLYYGGGWWYPTGSGCLTANLNGWYRPSPGTHDDAGKGINWETFTGYKYSLKATKMMIRPKDFN</sequence>
<evidence type="ECO:0000259" key="3">
    <source>
        <dbReference type="PROSITE" id="PS51406"/>
    </source>
</evidence>
<comment type="caution">
    <text evidence="1">Lacks conserved residue(s) required for the propagation of feature annotation.</text>
</comment>
<dbReference type="Proteomes" id="UP000085678">
    <property type="component" value="Unplaced"/>
</dbReference>
<feature type="domain" description="EGF-like" evidence="2">
    <location>
        <begin position="117"/>
        <end position="155"/>
    </location>
</feature>
<dbReference type="NCBIfam" id="NF040941">
    <property type="entry name" value="GGGWT_bact"/>
    <property type="match status" value="1"/>
</dbReference>
<dbReference type="SMART" id="SM00186">
    <property type="entry name" value="FBG"/>
    <property type="match status" value="1"/>
</dbReference>
<dbReference type="AlphaFoldDB" id="A0A1S3J1T8"/>
<accession>A0A1S3J1T8</accession>
<dbReference type="PANTHER" id="PTHR19143">
    <property type="entry name" value="FIBRINOGEN/TENASCIN/ANGIOPOEITIN"/>
    <property type="match status" value="1"/>
</dbReference>
<dbReference type="GO" id="GO:0005615">
    <property type="term" value="C:extracellular space"/>
    <property type="evidence" value="ECO:0007669"/>
    <property type="project" value="TreeGrafter"/>
</dbReference>
<dbReference type="InterPro" id="IPR050373">
    <property type="entry name" value="Fibrinogen_C-term_domain"/>
</dbReference>
<dbReference type="InterPro" id="IPR003609">
    <property type="entry name" value="Pan_app"/>
</dbReference>
<evidence type="ECO:0000313" key="4">
    <source>
        <dbReference type="Proteomes" id="UP000085678"/>
    </source>
</evidence>
<organism evidence="4 5">
    <name type="scientific">Lingula anatina</name>
    <name type="common">Brachiopod</name>
    <name type="synonym">Lingula unguis</name>
    <dbReference type="NCBI Taxonomy" id="7574"/>
    <lineage>
        <taxon>Eukaryota</taxon>
        <taxon>Metazoa</taxon>
        <taxon>Spiralia</taxon>
        <taxon>Lophotrochozoa</taxon>
        <taxon>Brachiopoda</taxon>
        <taxon>Linguliformea</taxon>
        <taxon>Lingulata</taxon>
        <taxon>Lingulida</taxon>
        <taxon>Linguloidea</taxon>
        <taxon>Lingulidae</taxon>
        <taxon>Lingula</taxon>
    </lineage>
</organism>
<dbReference type="PROSITE" id="PS01186">
    <property type="entry name" value="EGF_2"/>
    <property type="match status" value="1"/>
</dbReference>
<dbReference type="InterPro" id="IPR014716">
    <property type="entry name" value="Fibrinogen_a/b/g_C_1"/>
</dbReference>
<feature type="disulfide bond" evidence="1">
    <location>
        <begin position="126"/>
        <end position="143"/>
    </location>
</feature>
<dbReference type="Pfam" id="PF00024">
    <property type="entry name" value="PAN_1"/>
    <property type="match status" value="1"/>
</dbReference>
<dbReference type="Gene3D" id="3.50.4.10">
    <property type="entry name" value="Hepatocyte Growth Factor"/>
    <property type="match status" value="1"/>
</dbReference>
<reference evidence="5" key="1">
    <citation type="submission" date="2025-08" db="UniProtKB">
        <authorList>
            <consortium name="RefSeq"/>
        </authorList>
    </citation>
    <scope>IDENTIFICATION</scope>
    <source>
        <tissue evidence="5">Gonads</tissue>
    </source>
</reference>
<dbReference type="Pfam" id="PF00147">
    <property type="entry name" value="Fibrinogen_C"/>
    <property type="match status" value="1"/>
</dbReference>
<dbReference type="PROSITE" id="PS50026">
    <property type="entry name" value="EGF_3"/>
    <property type="match status" value="1"/>
</dbReference>
<dbReference type="Pfam" id="PF00008">
    <property type="entry name" value="EGF"/>
    <property type="match status" value="1"/>
</dbReference>
<dbReference type="SUPFAM" id="SSF57196">
    <property type="entry name" value="EGF/Laminin"/>
    <property type="match status" value="1"/>
</dbReference>
<keyword evidence="1" id="KW-1015">Disulfide bond</keyword>
<dbReference type="Gene3D" id="2.10.25.10">
    <property type="entry name" value="Laminin"/>
    <property type="match status" value="1"/>
</dbReference>
<feature type="disulfide bond" evidence="1">
    <location>
        <begin position="145"/>
        <end position="154"/>
    </location>
</feature>
<keyword evidence="4" id="KW-1185">Reference proteome</keyword>
<proteinExistence type="predicted"/>
<evidence type="ECO:0000259" key="2">
    <source>
        <dbReference type="PROSITE" id="PS50026"/>
    </source>
</evidence>
<gene>
    <name evidence="5" type="primary">LOC106169044</name>
</gene>
<dbReference type="InterPro" id="IPR036056">
    <property type="entry name" value="Fibrinogen-like_C"/>
</dbReference>
<dbReference type="STRING" id="7574.A0A1S3J1T8"/>
<dbReference type="CDD" id="cd00087">
    <property type="entry name" value="FReD"/>
    <property type="match status" value="1"/>
</dbReference>
<dbReference type="SMART" id="SM00181">
    <property type="entry name" value="EGF"/>
    <property type="match status" value="1"/>
</dbReference>
<feature type="domain" description="Fibrinogen C-terminal" evidence="3">
    <location>
        <begin position="153"/>
        <end position="377"/>
    </location>
</feature>
<dbReference type="GeneID" id="106169044"/>
<dbReference type="KEGG" id="lak:106169044"/>
<evidence type="ECO:0000256" key="1">
    <source>
        <dbReference type="PROSITE-ProRule" id="PRU00076"/>
    </source>
</evidence>
<name>A0A1S3J1T8_LINAN</name>
<dbReference type="Gene3D" id="3.90.215.10">
    <property type="entry name" value="Gamma Fibrinogen, chain A, domain 1"/>
    <property type="match status" value="1"/>
</dbReference>
<keyword evidence="1" id="KW-0245">EGF-like domain</keyword>
<evidence type="ECO:0000313" key="5">
    <source>
        <dbReference type="RefSeq" id="XP_013403789.1"/>
    </source>
</evidence>
<dbReference type="PROSITE" id="PS00022">
    <property type="entry name" value="EGF_1"/>
    <property type="match status" value="1"/>
</dbReference>
<dbReference type="RefSeq" id="XP_013403789.1">
    <property type="nucleotide sequence ID" value="XM_013548335.1"/>
</dbReference>
<dbReference type="InParanoid" id="A0A1S3J1T8"/>
<dbReference type="PROSITE" id="PS51406">
    <property type="entry name" value="FIBRINOGEN_C_2"/>
    <property type="match status" value="1"/>
</dbReference>
<dbReference type="InterPro" id="IPR002181">
    <property type="entry name" value="Fibrinogen_a/b/g_C_dom"/>
</dbReference>
<dbReference type="OrthoDB" id="6145874at2759"/>
<dbReference type="CDD" id="cd00053">
    <property type="entry name" value="EGF"/>
    <property type="match status" value="1"/>
</dbReference>